<keyword evidence="1" id="KW-0472">Membrane</keyword>
<evidence type="ECO:0008006" key="4">
    <source>
        <dbReference type="Google" id="ProtNLM"/>
    </source>
</evidence>
<proteinExistence type="predicted"/>
<keyword evidence="1" id="KW-0812">Transmembrane</keyword>
<accession>A0ABV8LQT5</accession>
<keyword evidence="1" id="KW-1133">Transmembrane helix</keyword>
<keyword evidence="3" id="KW-1185">Reference proteome</keyword>
<dbReference type="EMBL" id="JBHSAY010000009">
    <property type="protein sequence ID" value="MFC4132708.1"/>
    <property type="molecule type" value="Genomic_DNA"/>
</dbReference>
<evidence type="ECO:0000313" key="3">
    <source>
        <dbReference type="Proteomes" id="UP001595816"/>
    </source>
</evidence>
<evidence type="ECO:0000313" key="2">
    <source>
        <dbReference type="EMBL" id="MFC4132708.1"/>
    </source>
</evidence>
<protein>
    <recommendedName>
        <fullName evidence="4">Secreted protein</fullName>
    </recommendedName>
</protein>
<name>A0ABV8LQT5_9ACTN</name>
<dbReference type="RefSeq" id="WP_253752754.1">
    <property type="nucleotide sequence ID" value="NZ_JAMZDZ010000001.1"/>
</dbReference>
<feature type="transmembrane region" description="Helical" evidence="1">
    <location>
        <begin position="6"/>
        <end position="31"/>
    </location>
</feature>
<evidence type="ECO:0000256" key="1">
    <source>
        <dbReference type="SAM" id="Phobius"/>
    </source>
</evidence>
<comment type="caution">
    <text evidence="2">The sequence shown here is derived from an EMBL/GenBank/DDBJ whole genome shotgun (WGS) entry which is preliminary data.</text>
</comment>
<organism evidence="2 3">
    <name type="scientific">Hamadaea flava</name>
    <dbReference type="NCBI Taxonomy" id="1742688"/>
    <lineage>
        <taxon>Bacteria</taxon>
        <taxon>Bacillati</taxon>
        <taxon>Actinomycetota</taxon>
        <taxon>Actinomycetes</taxon>
        <taxon>Micromonosporales</taxon>
        <taxon>Micromonosporaceae</taxon>
        <taxon>Hamadaea</taxon>
    </lineage>
</organism>
<sequence>MSLHDNVTVGLLCLSGGAAALVTVVTTSFVVHIRHREIRRQAEHIRRWADARPERRALPTLNPLPDGFEEVPEAPVVYAWWTPSKEDLTETAVLPRMTDDILTAEALRFEVTQVLQTIPWRPATTTVPSRRGHLDVIEGYARAGRHRAGPR</sequence>
<reference evidence="3" key="1">
    <citation type="journal article" date="2019" name="Int. J. Syst. Evol. Microbiol.">
        <title>The Global Catalogue of Microorganisms (GCM) 10K type strain sequencing project: providing services to taxonomists for standard genome sequencing and annotation.</title>
        <authorList>
            <consortium name="The Broad Institute Genomics Platform"/>
            <consortium name="The Broad Institute Genome Sequencing Center for Infectious Disease"/>
            <person name="Wu L."/>
            <person name="Ma J."/>
        </authorList>
    </citation>
    <scope>NUCLEOTIDE SEQUENCE [LARGE SCALE GENOMIC DNA]</scope>
    <source>
        <strain evidence="3">CGMCC 4.7289</strain>
    </source>
</reference>
<gene>
    <name evidence="2" type="ORF">ACFOZ4_19040</name>
</gene>
<dbReference type="Proteomes" id="UP001595816">
    <property type="component" value="Unassembled WGS sequence"/>
</dbReference>